<dbReference type="PANTHER" id="PTHR35333:SF3">
    <property type="entry name" value="BETA-LACTAMASE-TYPE TRANSPEPTIDASE FOLD CONTAINING PROTEIN"/>
    <property type="match status" value="1"/>
</dbReference>
<comment type="caution">
    <text evidence="3">The sequence shown here is derived from an EMBL/GenBank/DDBJ whole genome shotgun (WGS) entry which is preliminary data.</text>
</comment>
<dbReference type="InterPro" id="IPR012338">
    <property type="entry name" value="Beta-lactam/transpept-like"/>
</dbReference>
<dbReference type="GO" id="GO:0030655">
    <property type="term" value="P:beta-lactam antibiotic catabolic process"/>
    <property type="evidence" value="ECO:0007669"/>
    <property type="project" value="InterPro"/>
</dbReference>
<dbReference type="InterPro" id="IPR000871">
    <property type="entry name" value="Beta-lactam_class-A"/>
</dbReference>
<dbReference type="Pfam" id="PF13354">
    <property type="entry name" value="Beta-lactamase2"/>
    <property type="match status" value="1"/>
</dbReference>
<evidence type="ECO:0000313" key="3">
    <source>
        <dbReference type="EMBL" id="TWF94012.1"/>
    </source>
</evidence>
<dbReference type="AlphaFoldDB" id="A0A561U3S3"/>
<feature type="chain" id="PRO_5021839568" evidence="1">
    <location>
        <begin position="19"/>
        <end position="264"/>
    </location>
</feature>
<dbReference type="RefSeq" id="WP_145742059.1">
    <property type="nucleotide sequence ID" value="NZ_VIWX01000004.1"/>
</dbReference>
<protein>
    <submittedName>
        <fullName evidence="3">Beta-lactamase family protein</fullName>
    </submittedName>
</protein>
<dbReference type="GO" id="GO:0008800">
    <property type="term" value="F:beta-lactamase activity"/>
    <property type="evidence" value="ECO:0007669"/>
    <property type="project" value="InterPro"/>
</dbReference>
<feature type="signal peptide" evidence="1">
    <location>
        <begin position="1"/>
        <end position="18"/>
    </location>
</feature>
<accession>A0A561U3S3</accession>
<dbReference type="OrthoDB" id="4981298at2"/>
<dbReference type="Gene3D" id="3.40.710.10">
    <property type="entry name" value="DD-peptidase/beta-lactamase superfamily"/>
    <property type="match status" value="1"/>
</dbReference>
<dbReference type="SUPFAM" id="SSF56601">
    <property type="entry name" value="beta-lactamase/transpeptidase-like"/>
    <property type="match status" value="1"/>
</dbReference>
<sequence length="264" mass="27897">MAAVLALLLAACAPSAVATLHGTPVEPPTGAPAEAVAAADQQATDQDNPLGIAVLDRATGEFAVGEHGQQPMYSASLSKVVVAVELLERHRVTPQDRFDLRRALGPSDDEAMNALWERYGGPSLITSAAARMHLQHTRAPGDQGRWGDTVTTARDMAAVFQHLLSQMPSDDRDFVLDALHAAPGQAADGVNQKFGLMALNAHAVKNGWMCCQQGKVWVHSAGVVDPDRHRYVVALLSSQPSDVGYGKAVADITEVSGTALSRLP</sequence>
<gene>
    <name evidence="3" type="ORF">FHU35_14294</name>
</gene>
<evidence type="ECO:0000259" key="2">
    <source>
        <dbReference type="Pfam" id="PF13354"/>
    </source>
</evidence>
<evidence type="ECO:0000256" key="1">
    <source>
        <dbReference type="SAM" id="SignalP"/>
    </source>
</evidence>
<dbReference type="EMBL" id="VIWX01000004">
    <property type="protein sequence ID" value="TWF94012.1"/>
    <property type="molecule type" value="Genomic_DNA"/>
</dbReference>
<dbReference type="Proteomes" id="UP000316184">
    <property type="component" value="Unassembled WGS sequence"/>
</dbReference>
<dbReference type="InterPro" id="IPR045155">
    <property type="entry name" value="Beta-lactam_cat"/>
</dbReference>
<feature type="domain" description="Beta-lactamase class A catalytic" evidence="2">
    <location>
        <begin position="104"/>
        <end position="236"/>
    </location>
</feature>
<keyword evidence="1" id="KW-0732">Signal</keyword>
<reference evidence="3 4" key="1">
    <citation type="submission" date="2019-06" db="EMBL/GenBank/DDBJ databases">
        <title>Sequencing the genomes of 1000 actinobacteria strains.</title>
        <authorList>
            <person name="Klenk H.-P."/>
        </authorList>
    </citation>
    <scope>NUCLEOTIDE SEQUENCE [LARGE SCALE GENOMIC DNA]</scope>
    <source>
        <strain evidence="3 4">DSM 46699</strain>
    </source>
</reference>
<organism evidence="3 4">
    <name type="scientific">Saccharopolyspora dendranthemae</name>
    <dbReference type="NCBI Taxonomy" id="1181886"/>
    <lineage>
        <taxon>Bacteria</taxon>
        <taxon>Bacillati</taxon>
        <taxon>Actinomycetota</taxon>
        <taxon>Actinomycetes</taxon>
        <taxon>Pseudonocardiales</taxon>
        <taxon>Pseudonocardiaceae</taxon>
        <taxon>Saccharopolyspora</taxon>
    </lineage>
</organism>
<proteinExistence type="predicted"/>
<name>A0A561U3S3_9PSEU</name>
<keyword evidence="4" id="KW-1185">Reference proteome</keyword>
<dbReference type="PANTHER" id="PTHR35333">
    <property type="entry name" value="BETA-LACTAMASE"/>
    <property type="match status" value="1"/>
</dbReference>
<evidence type="ECO:0000313" key="4">
    <source>
        <dbReference type="Proteomes" id="UP000316184"/>
    </source>
</evidence>
<dbReference type="GO" id="GO:0046677">
    <property type="term" value="P:response to antibiotic"/>
    <property type="evidence" value="ECO:0007669"/>
    <property type="project" value="InterPro"/>
</dbReference>